<dbReference type="PANTHER" id="PTHR43694">
    <property type="entry name" value="RIBONUCLEASE J"/>
    <property type="match status" value="1"/>
</dbReference>
<keyword evidence="1" id="KW-0540">Nuclease</keyword>
<evidence type="ECO:0000259" key="7">
    <source>
        <dbReference type="SMART" id="SM00849"/>
    </source>
</evidence>
<evidence type="ECO:0000256" key="1">
    <source>
        <dbReference type="ARBA" id="ARBA00022722"/>
    </source>
</evidence>
<dbReference type="Gene3D" id="3.60.15.10">
    <property type="entry name" value="Ribonuclease Z/Hydroxyacylglutathione hydrolase-like"/>
    <property type="match status" value="1"/>
</dbReference>
<dbReference type="OrthoDB" id="9770211at2"/>
<evidence type="ECO:0000256" key="2">
    <source>
        <dbReference type="ARBA" id="ARBA00022723"/>
    </source>
</evidence>
<dbReference type="InterPro" id="IPR001279">
    <property type="entry name" value="Metallo-B-lactamas"/>
</dbReference>
<keyword evidence="2" id="KW-0479">Metal-binding</keyword>
<comment type="caution">
    <text evidence="8">The sequence shown here is derived from an EMBL/GenBank/DDBJ whole genome shotgun (WGS) entry which is preliminary data.</text>
</comment>
<evidence type="ECO:0000256" key="6">
    <source>
        <dbReference type="ARBA" id="ARBA00022884"/>
    </source>
</evidence>
<dbReference type="AlphaFoldDB" id="A0A845QAZ4"/>
<gene>
    <name evidence="8" type="ORF">GTQ45_07815</name>
</gene>
<evidence type="ECO:0000256" key="3">
    <source>
        <dbReference type="ARBA" id="ARBA00022801"/>
    </source>
</evidence>
<dbReference type="InterPro" id="IPR036866">
    <property type="entry name" value="RibonucZ/Hydroxyglut_hydro"/>
</dbReference>
<dbReference type="Pfam" id="PF22505">
    <property type="entry name" value="RNase_J_b_CASP"/>
    <property type="match status" value="1"/>
</dbReference>
<keyword evidence="4" id="KW-0862">Zinc</keyword>
<reference evidence="8 9" key="1">
    <citation type="journal article" date="2016" name="Int. J. Syst. Evol. Microbiol.">
        <title>Pyruvatibacter mobilis gen. nov., sp. nov., a marine bacterium from the culture broth of Picochlorum sp. 122.</title>
        <authorList>
            <person name="Wang G."/>
            <person name="Tang M."/>
            <person name="Wu H."/>
            <person name="Dai S."/>
            <person name="Li T."/>
            <person name="Chen C."/>
            <person name="He H."/>
            <person name="Fan J."/>
            <person name="Xiang W."/>
            <person name="Li X."/>
        </authorList>
    </citation>
    <scope>NUCLEOTIDE SEQUENCE [LARGE SCALE GENOMIC DNA]</scope>
    <source>
        <strain evidence="8 9">GYP-11</strain>
    </source>
</reference>
<protein>
    <submittedName>
        <fullName evidence="8">MBL fold metallo-hydrolase</fullName>
    </submittedName>
</protein>
<dbReference type="Gene3D" id="3.10.20.580">
    <property type="match status" value="1"/>
</dbReference>
<keyword evidence="3 8" id="KW-0378">Hydrolase</keyword>
<dbReference type="CDD" id="cd07714">
    <property type="entry name" value="RNaseJ_MBL-fold"/>
    <property type="match status" value="1"/>
</dbReference>
<dbReference type="Pfam" id="PF17770">
    <property type="entry name" value="RNase_J_C"/>
    <property type="match status" value="1"/>
</dbReference>
<dbReference type="InterPro" id="IPR011108">
    <property type="entry name" value="RMMBL"/>
</dbReference>
<sequence>MNFNLYGYGPPTDRKWLAIDLGITFPDGREPGIEVIMPDPLYIEGEKENLLGLVLTHAHEDHIGAVAHLWERLECPVYATPFTAAMLRGKLAEHGLLNDVPLHEIPLGGELQLGPFDLQFVTLTHSIPEPNAIAIRTPLGNVMHTGDWKIDDEPIVGEVTDAATLKAFGDEGVRAIVCDSTNVLSPGRSGSEADVRKNLTALIGTLKGRVAVTTFASNLARLQTIMEAAAANDRSTVLVGRSMHRVTAAARETGYLKNVPTPVAEEDAGYLPPENVLFLCTGSQGEARAALSRIAEDSHRYISMGEGDTVVFSSKIIPGNELPIFELQNRLAERGIDVLTEKDHDVHVSGHPCRDELAQMYQWIRPELAIPVHGEPRHLLAHAELAEELQVPEQLVLRNGLMARIAPGPAEVIDDVPAGRLHLDGSVLVRAGEAPLRERRQMSFAGNVVVSLVVDEDGRLIADPEVAALGIPDLEDDLTIEDTCREAAEDAVTRLRRNAARDDDAVSEAVRRAVRGRIRFLWDKKPPVTVLVSRV</sequence>
<proteinExistence type="predicted"/>
<evidence type="ECO:0000256" key="5">
    <source>
        <dbReference type="ARBA" id="ARBA00022839"/>
    </source>
</evidence>
<dbReference type="GO" id="GO:0046872">
    <property type="term" value="F:metal ion binding"/>
    <property type="evidence" value="ECO:0007669"/>
    <property type="project" value="UniProtKB-KW"/>
</dbReference>
<evidence type="ECO:0000313" key="9">
    <source>
        <dbReference type="Proteomes" id="UP000470384"/>
    </source>
</evidence>
<dbReference type="InterPro" id="IPR055132">
    <property type="entry name" value="RNase_J_b_CASP"/>
</dbReference>
<dbReference type="EMBL" id="WXYQ01000005">
    <property type="protein sequence ID" value="NBG95637.1"/>
    <property type="molecule type" value="Genomic_DNA"/>
</dbReference>
<evidence type="ECO:0000256" key="4">
    <source>
        <dbReference type="ARBA" id="ARBA00022833"/>
    </source>
</evidence>
<dbReference type="SMART" id="SM00849">
    <property type="entry name" value="Lactamase_B"/>
    <property type="match status" value="1"/>
</dbReference>
<evidence type="ECO:0000313" key="8">
    <source>
        <dbReference type="EMBL" id="NBG95637.1"/>
    </source>
</evidence>
<dbReference type="InterPro" id="IPR041636">
    <property type="entry name" value="RNase_J_C"/>
</dbReference>
<dbReference type="Pfam" id="PF00753">
    <property type="entry name" value="Lactamase_B"/>
    <property type="match status" value="1"/>
</dbReference>
<dbReference type="SUPFAM" id="SSF56281">
    <property type="entry name" value="Metallo-hydrolase/oxidoreductase"/>
    <property type="match status" value="1"/>
</dbReference>
<dbReference type="GO" id="GO:0004527">
    <property type="term" value="F:exonuclease activity"/>
    <property type="evidence" value="ECO:0007669"/>
    <property type="project" value="UniProtKB-KW"/>
</dbReference>
<keyword evidence="5" id="KW-0269">Exonuclease</keyword>
<dbReference type="Pfam" id="PF07521">
    <property type="entry name" value="RMMBL"/>
    <property type="match status" value="1"/>
</dbReference>
<dbReference type="Proteomes" id="UP000470384">
    <property type="component" value="Unassembled WGS sequence"/>
</dbReference>
<feature type="domain" description="Metallo-beta-lactamase" evidence="7">
    <location>
        <begin position="2"/>
        <end position="188"/>
    </location>
</feature>
<dbReference type="GO" id="GO:0003723">
    <property type="term" value="F:RNA binding"/>
    <property type="evidence" value="ECO:0007669"/>
    <property type="project" value="UniProtKB-KW"/>
</dbReference>
<accession>A0A845QAZ4</accession>
<dbReference type="Gene3D" id="3.40.50.10710">
    <property type="entry name" value="Metallo-hydrolase/oxidoreductase"/>
    <property type="match status" value="1"/>
</dbReference>
<name>A0A845QAZ4_9HYPH</name>
<dbReference type="InterPro" id="IPR042173">
    <property type="entry name" value="RNase_J_2"/>
</dbReference>
<keyword evidence="6" id="KW-0694">RNA-binding</keyword>
<organism evidence="8 9">
    <name type="scientific">Pyruvatibacter mobilis</name>
    <dbReference type="NCBI Taxonomy" id="1712261"/>
    <lineage>
        <taxon>Bacteria</taxon>
        <taxon>Pseudomonadati</taxon>
        <taxon>Pseudomonadota</taxon>
        <taxon>Alphaproteobacteria</taxon>
        <taxon>Hyphomicrobiales</taxon>
        <taxon>Parvibaculaceae</taxon>
        <taxon>Pyruvatibacter</taxon>
    </lineage>
</organism>
<keyword evidence="9" id="KW-1185">Reference proteome</keyword>
<dbReference type="PANTHER" id="PTHR43694:SF1">
    <property type="entry name" value="RIBONUCLEASE J"/>
    <property type="match status" value="1"/>
</dbReference>